<dbReference type="AlphaFoldDB" id="A0A068S585"/>
<keyword evidence="2" id="KW-1185">Reference proteome</keyword>
<name>A0A068S585_9FUNG</name>
<dbReference type="Proteomes" id="UP000027586">
    <property type="component" value="Unassembled WGS sequence"/>
</dbReference>
<proteinExistence type="predicted"/>
<sequence>MAAEGECDELVTNLVTNVANSALPHNALQAQVLSVIVGYDIPRSAFMDGRGFYDLGGTSATALFMQQMDELIRPAVSNDPQARGRRAFINMHTMDLARHAKFAIPFLTRYLRNTRPIAILGMGHHVYTALACDVLFQSWRSDSLLLARIAQFLNNIHSPAEVQFIDDLLDLPTLPTRAATETFSPSIGIAGIVQYHSTTTHPFLFPVISHCMITVIFKVKTDRSFLSRFHWHCFHYDFGLFYEAGTHGMLYPF</sequence>
<accession>A0A068S585</accession>
<evidence type="ECO:0000313" key="1">
    <source>
        <dbReference type="EMBL" id="CDH57130.1"/>
    </source>
</evidence>
<organism evidence="1 2">
    <name type="scientific">Lichtheimia corymbifera JMRC:FSU:9682</name>
    <dbReference type="NCBI Taxonomy" id="1263082"/>
    <lineage>
        <taxon>Eukaryota</taxon>
        <taxon>Fungi</taxon>
        <taxon>Fungi incertae sedis</taxon>
        <taxon>Mucoromycota</taxon>
        <taxon>Mucoromycotina</taxon>
        <taxon>Mucoromycetes</taxon>
        <taxon>Mucorales</taxon>
        <taxon>Lichtheimiaceae</taxon>
        <taxon>Lichtheimia</taxon>
    </lineage>
</organism>
<gene>
    <name evidence="1" type="ORF">LCOR_08110.1</name>
</gene>
<evidence type="ECO:0000313" key="2">
    <source>
        <dbReference type="Proteomes" id="UP000027586"/>
    </source>
</evidence>
<protein>
    <submittedName>
        <fullName evidence="1">Uncharacterized protein</fullName>
    </submittedName>
</protein>
<reference evidence="1" key="1">
    <citation type="submission" date="2013-08" db="EMBL/GenBank/DDBJ databases">
        <title>Gene expansion shapes genome architecture in the human pathogen Lichtheimia corymbifera: an evolutionary genomics analysis in the ancient terrestrial Mucorales (Mucoromycotina).</title>
        <authorList>
            <person name="Schwartze V.U."/>
            <person name="Winter S."/>
            <person name="Shelest E."/>
            <person name="Marcet-Houben M."/>
            <person name="Horn F."/>
            <person name="Wehner S."/>
            <person name="Hoffmann K."/>
            <person name="Riege K."/>
            <person name="Sammeth M."/>
            <person name="Nowrousian M."/>
            <person name="Valiante V."/>
            <person name="Linde J."/>
            <person name="Jacobsen I.D."/>
            <person name="Marz M."/>
            <person name="Brakhage A.A."/>
            <person name="Gabaldon T."/>
            <person name="Bocker S."/>
            <person name="Voigt K."/>
        </authorList>
    </citation>
    <scope>NUCLEOTIDE SEQUENCE [LARGE SCALE GENOMIC DNA]</scope>
    <source>
        <strain evidence="1">FSU 9682</strain>
    </source>
</reference>
<dbReference type="EMBL" id="CBTN010000044">
    <property type="protein sequence ID" value="CDH57130.1"/>
    <property type="molecule type" value="Genomic_DNA"/>
</dbReference>
<dbReference type="VEuPathDB" id="FungiDB:LCOR_08110.1"/>
<comment type="caution">
    <text evidence="1">The sequence shown here is derived from an EMBL/GenBank/DDBJ whole genome shotgun (WGS) entry which is preliminary data.</text>
</comment>